<dbReference type="PANTHER" id="PTHR43030">
    <property type="entry name" value="PHOSPHOENOLPYRUVATE SYNTHASE"/>
    <property type="match status" value="1"/>
</dbReference>
<reference evidence="19 20" key="2">
    <citation type="submission" date="2019-08" db="EMBL/GenBank/DDBJ databases">
        <authorList>
            <person name="Brilhante M."/>
            <person name="Perreten V."/>
        </authorList>
    </citation>
    <scope>NUCLEOTIDE SEQUENCE [LARGE SCALE GENOMIC DNA]</scope>
    <source>
        <strain evidence="19 20">MCP106</strain>
    </source>
</reference>
<dbReference type="InterPro" id="IPR013815">
    <property type="entry name" value="ATP_grasp_subdomain_1"/>
</dbReference>
<dbReference type="SUPFAM" id="SSF56059">
    <property type="entry name" value="Glutathione synthetase ATP-binding domain-like"/>
    <property type="match status" value="1"/>
</dbReference>
<evidence type="ECO:0000259" key="17">
    <source>
        <dbReference type="Pfam" id="PF01326"/>
    </source>
</evidence>
<evidence type="ECO:0000256" key="8">
    <source>
        <dbReference type="ARBA" id="ARBA00022723"/>
    </source>
</evidence>
<keyword evidence="11 15" id="KW-0067">ATP-binding</keyword>
<evidence type="ECO:0000256" key="4">
    <source>
        <dbReference type="ARBA" id="ARBA00007837"/>
    </source>
</evidence>
<keyword evidence="12 15" id="KW-0460">Magnesium</keyword>
<dbReference type="Proteomes" id="UP000324029">
    <property type="component" value="Unassembled WGS sequence"/>
</dbReference>
<dbReference type="PROSITE" id="PS00370">
    <property type="entry name" value="PEP_ENZYMES_PHOS_SITE"/>
    <property type="match status" value="1"/>
</dbReference>
<keyword evidence="10 15" id="KW-0418">Kinase</keyword>
<dbReference type="FunFam" id="3.20.20.60:FF:000010">
    <property type="entry name" value="Phosphoenolpyruvate synthase"/>
    <property type="match status" value="1"/>
</dbReference>
<dbReference type="SUPFAM" id="SSF52009">
    <property type="entry name" value="Phosphohistidine domain"/>
    <property type="match status" value="1"/>
</dbReference>
<keyword evidence="8 15" id="KW-0479">Metal-binding</keyword>
<evidence type="ECO:0000256" key="15">
    <source>
        <dbReference type="PIRNR" id="PIRNR000854"/>
    </source>
</evidence>
<dbReference type="GO" id="GO:0006094">
    <property type="term" value="P:gluconeogenesis"/>
    <property type="evidence" value="ECO:0007669"/>
    <property type="project" value="UniProtKB-UniPathway"/>
</dbReference>
<feature type="domain" description="PEP-utilising enzyme C-terminal" evidence="18">
    <location>
        <begin position="481"/>
        <end position="780"/>
    </location>
</feature>
<dbReference type="SUPFAM" id="SSF51621">
    <property type="entry name" value="Phosphoenolpyruvate/pyruvate domain"/>
    <property type="match status" value="1"/>
</dbReference>
<evidence type="ECO:0000256" key="2">
    <source>
        <dbReference type="ARBA" id="ARBA00002988"/>
    </source>
</evidence>
<accession>A0A5D3GEL2</accession>
<dbReference type="PANTHER" id="PTHR43030:SF1">
    <property type="entry name" value="PHOSPHOENOLPYRUVATE SYNTHASE"/>
    <property type="match status" value="1"/>
</dbReference>
<evidence type="ECO:0000256" key="9">
    <source>
        <dbReference type="ARBA" id="ARBA00022741"/>
    </source>
</evidence>
<dbReference type="NCBIfam" id="TIGR01418">
    <property type="entry name" value="PEP_synth"/>
    <property type="match status" value="1"/>
</dbReference>
<dbReference type="PROSITE" id="PS00742">
    <property type="entry name" value="PEP_ENZYMES_2"/>
    <property type="match status" value="1"/>
</dbReference>
<dbReference type="InterPro" id="IPR000121">
    <property type="entry name" value="PEP_util_C"/>
</dbReference>
<name>A0A5D3GEL2_9PSED</name>
<dbReference type="Gene3D" id="3.50.30.10">
    <property type="entry name" value="Phosphohistidine domain"/>
    <property type="match status" value="1"/>
</dbReference>
<proteinExistence type="inferred from homology"/>
<comment type="catalytic activity">
    <reaction evidence="14 15">
        <text>pyruvate + ATP + H2O = phosphoenolpyruvate + AMP + phosphate + 2 H(+)</text>
        <dbReference type="Rhea" id="RHEA:11364"/>
        <dbReference type="ChEBI" id="CHEBI:15361"/>
        <dbReference type="ChEBI" id="CHEBI:15377"/>
        <dbReference type="ChEBI" id="CHEBI:15378"/>
        <dbReference type="ChEBI" id="CHEBI:30616"/>
        <dbReference type="ChEBI" id="CHEBI:43474"/>
        <dbReference type="ChEBI" id="CHEBI:58702"/>
        <dbReference type="ChEBI" id="CHEBI:456215"/>
        <dbReference type="EC" id="2.7.9.2"/>
    </reaction>
</comment>
<evidence type="ECO:0000256" key="13">
    <source>
        <dbReference type="ARBA" id="ARBA00033470"/>
    </source>
</evidence>
<dbReference type="InterPro" id="IPR015813">
    <property type="entry name" value="Pyrv/PenolPyrv_kinase-like_dom"/>
</dbReference>
<dbReference type="UniPathway" id="UPA00138"/>
<dbReference type="InterPro" id="IPR040442">
    <property type="entry name" value="Pyrv_kinase-like_dom_sf"/>
</dbReference>
<evidence type="ECO:0000259" key="16">
    <source>
        <dbReference type="Pfam" id="PF00391"/>
    </source>
</evidence>
<dbReference type="InterPro" id="IPR036637">
    <property type="entry name" value="Phosphohistidine_dom_sf"/>
</dbReference>
<gene>
    <name evidence="19" type="primary">ppsA</name>
    <name evidence="19" type="ORF">FXO26_08765</name>
</gene>
<protein>
    <recommendedName>
        <fullName evidence="6 15">Phosphoenolpyruvate synthase</fullName>
        <shortName evidence="15">PEP synthase</shortName>
        <ecNumber evidence="5 15">2.7.9.2</ecNumber>
    </recommendedName>
    <alternativeName>
        <fullName evidence="13 15">Pyruvate, water dikinase</fullName>
    </alternativeName>
</protein>
<evidence type="ECO:0000259" key="18">
    <source>
        <dbReference type="Pfam" id="PF02896"/>
    </source>
</evidence>
<evidence type="ECO:0000313" key="20">
    <source>
        <dbReference type="Proteomes" id="UP000324029"/>
    </source>
</evidence>
<keyword evidence="7 15" id="KW-0808">Transferase</keyword>
<dbReference type="InterPro" id="IPR008279">
    <property type="entry name" value="PEP-util_enz_mobile_dom"/>
</dbReference>
<keyword evidence="9 15" id="KW-0547">Nucleotide-binding</keyword>
<comment type="function">
    <text evidence="2 15">Catalyzes the phosphorylation of pyruvate to phosphoenolpyruvate.</text>
</comment>
<sequence length="791" mass="86098">MVEYVVSLDKLGVHDVEHVGGKNASLGEMISNLAGAGVSVPGGFATTAQAYRDFLELSGLNAQIHAALDALDVDDVNALAKTGAQIRQWIMEAEFPEKLNEEIRTAFATLSAGNPDMAVAVRSSATAEDLPDASFAGQQETFLNIRGVENVIRAAKEVFASLFNDRAISYRVHQGFDHKLVALSAGVQRMVRSETGTAGVMFTLDTESGFRDVVFITGAYGLGETVVQGAVNPDEFYVHKHTLEAGRPAILRRNLGSKAIKMIYGDEAKAGRSVKTVDVDKAERARFCLTDAEVSELAKQAMIIEKHYKCPMDIEWAKDGDDGKLYIVQARPETVKSRTSANVMERYLLKETGTVLVEGRAIGQRIGAGKVRIIKDVSEMDKVQPGDVLVSDMTDPDWEPVMKRASAIVTNRGGRTCHAAIIARELGIPAVVGCGNATQLLKEGQGVTVSCAEGDTGFIFEGELGFDIKQNSIDAMPDLPFKIMMNVGNPDRAFDFAQLPNAGVGLARLEFIINRMIGVHPKALLNYDGLPLDIKESVDKRIAGYNDPVGFYVEKLVEGISTLAAAFYPKKVIVRLSDFKSNEYANLIGGKLYEPEEENPMLGFRGASRYISEAFRDCFELECRALKRVRNEMGLTNVEIMVPFVRTLGEASQVVDLLAENGLTRGENGLRVIMMCELPSNAILAEEFLEFFDGFSIGSNDLTQLTLGLDRDSGIIAHLFDERNPAVKKLLANAIQACNKAGKYIGICGQGPSDHPDLAKWLMEQGIESVSLNPDSVLETWFFLAEGQASA</sequence>
<comment type="caution">
    <text evidence="19">The sequence shown here is derived from an EMBL/GenBank/DDBJ whole genome shotgun (WGS) entry which is preliminary data.</text>
</comment>
<evidence type="ECO:0000256" key="10">
    <source>
        <dbReference type="ARBA" id="ARBA00022777"/>
    </source>
</evidence>
<dbReference type="EC" id="2.7.9.2" evidence="5 15"/>
<organism evidence="19 20">
    <name type="scientific">Pseudomonas synxantha</name>
    <dbReference type="NCBI Taxonomy" id="47883"/>
    <lineage>
        <taxon>Bacteria</taxon>
        <taxon>Pseudomonadati</taxon>
        <taxon>Pseudomonadota</taxon>
        <taxon>Gammaproteobacteria</taxon>
        <taxon>Pseudomonadales</taxon>
        <taxon>Pseudomonadaceae</taxon>
        <taxon>Pseudomonas</taxon>
    </lineage>
</organism>
<dbReference type="NCBIfam" id="NF005057">
    <property type="entry name" value="PRK06464.1"/>
    <property type="match status" value="1"/>
</dbReference>
<dbReference type="FunFam" id="3.30.1490.20:FF:000010">
    <property type="entry name" value="Phosphoenolpyruvate synthase"/>
    <property type="match status" value="1"/>
</dbReference>
<dbReference type="RefSeq" id="WP_005790384.1">
    <property type="nucleotide sequence ID" value="NZ_LR027557.1"/>
</dbReference>
<reference evidence="19 20" key="1">
    <citation type="submission" date="2019-08" db="EMBL/GenBank/DDBJ databases">
        <title>Subclass B2 metallo-beta lactamase from Pseudomonas synxantha.</title>
        <authorList>
            <person name="Poirel L."/>
            <person name="Palmieri M."/>
            <person name="Masseron A."/>
            <person name="Perreten V."/>
            <person name="Nordman P."/>
        </authorList>
    </citation>
    <scope>NUCLEOTIDE SEQUENCE [LARGE SCALE GENOMIC DNA]</scope>
    <source>
        <strain evidence="19 20">MCP106</strain>
    </source>
</reference>
<evidence type="ECO:0000256" key="1">
    <source>
        <dbReference type="ARBA" id="ARBA00001946"/>
    </source>
</evidence>
<comment type="similarity">
    <text evidence="4 15">Belongs to the PEP-utilizing enzyme family.</text>
</comment>
<dbReference type="PRINTS" id="PR01736">
    <property type="entry name" value="PHPHTRNFRASE"/>
</dbReference>
<dbReference type="Gene3D" id="3.30.1490.20">
    <property type="entry name" value="ATP-grasp fold, A domain"/>
    <property type="match status" value="1"/>
</dbReference>
<dbReference type="GO" id="GO:0008986">
    <property type="term" value="F:pyruvate, water dikinase activity"/>
    <property type="evidence" value="ECO:0007669"/>
    <property type="project" value="UniProtKB-EC"/>
</dbReference>
<evidence type="ECO:0000256" key="3">
    <source>
        <dbReference type="ARBA" id="ARBA00004742"/>
    </source>
</evidence>
<feature type="domain" description="PEP-utilising enzyme mobile" evidence="16">
    <location>
        <begin position="384"/>
        <end position="454"/>
    </location>
</feature>
<dbReference type="Gene3D" id="3.20.20.60">
    <property type="entry name" value="Phosphoenolpyruvate-binding domains"/>
    <property type="match status" value="1"/>
</dbReference>
<dbReference type="FunFam" id="3.30.470.20:FF:000017">
    <property type="entry name" value="Phosphoenolpyruvate synthase"/>
    <property type="match status" value="1"/>
</dbReference>
<evidence type="ECO:0000256" key="6">
    <source>
        <dbReference type="ARBA" id="ARBA00021623"/>
    </source>
</evidence>
<dbReference type="AlphaFoldDB" id="A0A5D3GEL2"/>
<evidence type="ECO:0000256" key="12">
    <source>
        <dbReference type="ARBA" id="ARBA00022842"/>
    </source>
</evidence>
<evidence type="ECO:0000256" key="11">
    <source>
        <dbReference type="ARBA" id="ARBA00022840"/>
    </source>
</evidence>
<evidence type="ECO:0000256" key="14">
    <source>
        <dbReference type="ARBA" id="ARBA00047700"/>
    </source>
</evidence>
<dbReference type="Pfam" id="PF01326">
    <property type="entry name" value="PPDK_N"/>
    <property type="match status" value="1"/>
</dbReference>
<dbReference type="GO" id="GO:0046872">
    <property type="term" value="F:metal ion binding"/>
    <property type="evidence" value="ECO:0007669"/>
    <property type="project" value="UniProtKB-KW"/>
</dbReference>
<dbReference type="PIRSF" id="PIRSF000854">
    <property type="entry name" value="PEP_synthase"/>
    <property type="match status" value="1"/>
</dbReference>
<dbReference type="Gene3D" id="3.30.470.20">
    <property type="entry name" value="ATP-grasp fold, B domain"/>
    <property type="match status" value="1"/>
</dbReference>
<comment type="pathway">
    <text evidence="3 15">Carbohydrate biosynthesis; gluconeogenesis.</text>
</comment>
<dbReference type="Pfam" id="PF02896">
    <property type="entry name" value="PEP-utilizers_C"/>
    <property type="match status" value="1"/>
</dbReference>
<dbReference type="EMBL" id="VSRO01000003">
    <property type="protein sequence ID" value="TYK58873.1"/>
    <property type="molecule type" value="Genomic_DNA"/>
</dbReference>
<feature type="domain" description="Pyruvate phosphate dikinase AMP/ATP-binding" evidence="17">
    <location>
        <begin position="17"/>
        <end position="346"/>
    </location>
</feature>
<dbReference type="InterPro" id="IPR023151">
    <property type="entry name" value="PEP_util_CS"/>
</dbReference>
<evidence type="ECO:0000313" key="19">
    <source>
        <dbReference type="EMBL" id="TYK58873.1"/>
    </source>
</evidence>
<dbReference type="InterPro" id="IPR018274">
    <property type="entry name" value="PEP_util_AS"/>
</dbReference>
<dbReference type="Pfam" id="PF00391">
    <property type="entry name" value="PEP-utilizers"/>
    <property type="match status" value="1"/>
</dbReference>
<keyword evidence="19" id="KW-0670">Pyruvate</keyword>
<dbReference type="GO" id="GO:0005524">
    <property type="term" value="F:ATP binding"/>
    <property type="evidence" value="ECO:0007669"/>
    <property type="project" value="UniProtKB-KW"/>
</dbReference>
<evidence type="ECO:0000256" key="7">
    <source>
        <dbReference type="ARBA" id="ARBA00022679"/>
    </source>
</evidence>
<dbReference type="InterPro" id="IPR006319">
    <property type="entry name" value="PEP_synth"/>
</dbReference>
<dbReference type="InterPro" id="IPR002192">
    <property type="entry name" value="PPDK_AMP/ATP-bd"/>
</dbReference>
<comment type="cofactor">
    <cofactor evidence="1 15">
        <name>Mg(2+)</name>
        <dbReference type="ChEBI" id="CHEBI:18420"/>
    </cofactor>
</comment>
<evidence type="ECO:0000256" key="5">
    <source>
        <dbReference type="ARBA" id="ARBA00011996"/>
    </source>
</evidence>
<dbReference type="FunFam" id="3.50.30.10:FF:000002">
    <property type="entry name" value="Phosphoenolpyruvate synthase"/>
    <property type="match status" value="1"/>
</dbReference>